<evidence type="ECO:0000256" key="3">
    <source>
        <dbReference type="SAM" id="SignalP"/>
    </source>
</evidence>
<evidence type="ECO:0000313" key="4">
    <source>
        <dbReference type="EMBL" id="MFH6769718.1"/>
    </source>
</evidence>
<name>A0ABW7MTK0_9FLAO</name>
<proteinExistence type="predicted"/>
<dbReference type="Pfam" id="PF01436">
    <property type="entry name" value="NHL"/>
    <property type="match status" value="2"/>
</dbReference>
<dbReference type="Gene3D" id="2.120.10.30">
    <property type="entry name" value="TolB, C-terminal domain"/>
    <property type="match status" value="2"/>
</dbReference>
<feature type="repeat" description="NHL" evidence="2">
    <location>
        <begin position="200"/>
        <end position="243"/>
    </location>
</feature>
<dbReference type="InterPro" id="IPR001258">
    <property type="entry name" value="NHL_repeat"/>
</dbReference>
<dbReference type="Proteomes" id="UP001610104">
    <property type="component" value="Unassembled WGS sequence"/>
</dbReference>
<dbReference type="InterPro" id="IPR050952">
    <property type="entry name" value="TRIM-NHL_E3_ligases"/>
</dbReference>
<feature type="chain" id="PRO_5046362989" evidence="3">
    <location>
        <begin position="27"/>
        <end position="340"/>
    </location>
</feature>
<dbReference type="PANTHER" id="PTHR24104:SF25">
    <property type="entry name" value="PROTEIN LIN-41"/>
    <property type="match status" value="1"/>
</dbReference>
<evidence type="ECO:0000313" key="5">
    <source>
        <dbReference type="Proteomes" id="UP001610104"/>
    </source>
</evidence>
<feature type="repeat" description="NHL" evidence="2">
    <location>
        <begin position="164"/>
        <end position="196"/>
    </location>
</feature>
<dbReference type="EMBL" id="JBAWKC010000004">
    <property type="protein sequence ID" value="MFH6769718.1"/>
    <property type="molecule type" value="Genomic_DNA"/>
</dbReference>
<comment type="caution">
    <text evidence="4">The sequence shown here is derived from an EMBL/GenBank/DDBJ whole genome shotgun (WGS) entry which is preliminary data.</text>
</comment>
<dbReference type="PROSITE" id="PS51125">
    <property type="entry name" value="NHL"/>
    <property type="match status" value="4"/>
</dbReference>
<evidence type="ECO:0000256" key="2">
    <source>
        <dbReference type="PROSITE-ProRule" id="PRU00504"/>
    </source>
</evidence>
<keyword evidence="1" id="KW-0677">Repeat</keyword>
<evidence type="ECO:0000256" key="1">
    <source>
        <dbReference type="ARBA" id="ARBA00022737"/>
    </source>
</evidence>
<sequence>MKLLSKTYGTILFSVLLLFVLQKSQAQDTTYVDVLDFYATNTVSWVNQIPHLKEDLKKSNKGWFKRLLLGKNEVTTLQKPVDVIGFDHGDCIIFDQGNGTIFISEDNDLEIPKFLRKDETYYPSLVGACILTDQRILFTDSKLNKIFIFSADRKQVTELNSNLELTQPTGIAFNNSTNQIWVVETGAHRISILDITGKRIKTFGQRGSVPGEFNYPTSICIGSDGNTYIVDALNYRIQIFDAHGNFIFEFGENGNGTGFFASPKGIATDSYGNIYVVDALFHTVQIFDNKGNYLYNFGAQGRDINQFWMPSGIFIDKNNHIYIADSYNSRIQIFDLNYIE</sequence>
<dbReference type="PANTHER" id="PTHR24104">
    <property type="entry name" value="E3 UBIQUITIN-PROTEIN LIGASE NHLRC1-RELATED"/>
    <property type="match status" value="1"/>
</dbReference>
<protein>
    <submittedName>
        <fullName evidence="4">6-bladed beta-propeller</fullName>
    </submittedName>
</protein>
<gene>
    <name evidence="4" type="ORF">V8G56_13275</name>
</gene>
<keyword evidence="5" id="KW-1185">Reference proteome</keyword>
<feature type="repeat" description="NHL" evidence="2">
    <location>
        <begin position="294"/>
        <end position="337"/>
    </location>
</feature>
<organism evidence="4 5">
    <name type="scientific">Gaetbulibacter aquiaggeris</name>
    <dbReference type="NCBI Taxonomy" id="1735373"/>
    <lineage>
        <taxon>Bacteria</taxon>
        <taxon>Pseudomonadati</taxon>
        <taxon>Bacteroidota</taxon>
        <taxon>Flavobacteriia</taxon>
        <taxon>Flavobacteriales</taxon>
        <taxon>Flavobacteriaceae</taxon>
        <taxon>Gaetbulibacter</taxon>
    </lineage>
</organism>
<accession>A0ABW7MTK0</accession>
<dbReference type="InterPro" id="IPR011042">
    <property type="entry name" value="6-blade_b-propeller_TolB-like"/>
</dbReference>
<feature type="signal peptide" evidence="3">
    <location>
        <begin position="1"/>
        <end position="26"/>
    </location>
</feature>
<reference evidence="4 5" key="1">
    <citation type="submission" date="2024-02" db="EMBL/GenBank/DDBJ databases">
        <title>A Gaetbulibacter species isolated from tidal flats and genomic insights of their niches.</title>
        <authorList>
            <person name="Ye Y."/>
        </authorList>
    </citation>
    <scope>NUCLEOTIDE SEQUENCE [LARGE SCALE GENOMIC DNA]</scope>
    <source>
        <strain evidence="4 5">KEM-8</strain>
    </source>
</reference>
<feature type="repeat" description="NHL" evidence="2">
    <location>
        <begin position="247"/>
        <end position="290"/>
    </location>
</feature>
<dbReference type="RefSeq" id="WP_395438939.1">
    <property type="nucleotide sequence ID" value="NZ_JBAWKC010000004.1"/>
</dbReference>
<dbReference type="Pfam" id="PF17170">
    <property type="entry name" value="DUF5128"/>
    <property type="match status" value="1"/>
</dbReference>
<dbReference type="SUPFAM" id="SSF101898">
    <property type="entry name" value="NHL repeat"/>
    <property type="match status" value="1"/>
</dbReference>
<keyword evidence="3" id="KW-0732">Signal</keyword>